<organism evidence="2 3">
    <name type="scientific">Pseudomonas phage phiAH14a</name>
    <dbReference type="NCBI Taxonomy" id="1805958"/>
    <lineage>
        <taxon>Viruses</taxon>
        <taxon>Duplodnaviria</taxon>
        <taxon>Heunggongvirae</taxon>
        <taxon>Uroviricota</taxon>
        <taxon>Caudoviricetes</taxon>
        <taxon>Miecznikowavirus</taxon>
        <taxon>Miecznikowavirus AH14a</taxon>
    </lineage>
</organism>
<feature type="region of interest" description="Disordered" evidence="1">
    <location>
        <begin position="1"/>
        <end position="20"/>
    </location>
</feature>
<evidence type="ECO:0000256" key="1">
    <source>
        <dbReference type="SAM" id="MobiDB-lite"/>
    </source>
</evidence>
<proteinExistence type="predicted"/>
<gene>
    <name evidence="2" type="ORF">AH14a_p90</name>
</gene>
<dbReference type="Proteomes" id="UP000222764">
    <property type="component" value="Segment"/>
</dbReference>
<keyword evidence="3" id="KW-1185">Reference proteome</keyword>
<name>A0A1B0VMK1_9CAUD</name>
<protein>
    <submittedName>
        <fullName evidence="2">Tail fiber protein</fullName>
    </submittedName>
</protein>
<dbReference type="EMBL" id="KU708004">
    <property type="protein sequence ID" value="AMW64550.1"/>
    <property type="molecule type" value="Genomic_DNA"/>
</dbReference>
<evidence type="ECO:0000313" key="2">
    <source>
        <dbReference type="EMBL" id="AMW64550.1"/>
    </source>
</evidence>
<reference evidence="2 3" key="1">
    <citation type="journal article" date="2016" name="PLoS ONE">
        <title>Two Inducible Prophages of an Antarctic Pseudomonas sp. ANT_H14 Use the Same Capsid for Packaging Their Genomes - Characterization of a Novel Phage Helper-Satellite System.</title>
        <authorList>
            <person name="Dziewit L."/>
            <person name="Radlinska M."/>
        </authorList>
    </citation>
    <scope>NUCLEOTIDE SEQUENCE [LARGE SCALE GENOMIC DNA]</scope>
</reference>
<sequence length="269" mass="28750">MARQEIILGTPPLGLGGDPPRTASMKINAMTTELYAATEGLVKVTSTNDNVPGRVMVTGYLGLGVGLSARSVSSLETPVDRNTGVSFDFLQGAGAPAGVSDGALMSLSHSNEYSFQMMGDWRTGDIWSNPKARAGEGQGRGWIRHYNSRNATLDPQYMGGLLFRTIVGNFAISKFANGLMIVNGSVTTPTAVLAADSWSEINFTLPVGFPDASFTSATINILEPATTHHYFGFTTAVMSTDTNLVTFFRNGPTAQTLNNMRICVLGHWK</sequence>
<accession>A0A1B0VMK1</accession>
<evidence type="ECO:0000313" key="3">
    <source>
        <dbReference type="Proteomes" id="UP000222764"/>
    </source>
</evidence>